<gene>
    <name evidence="1" type="ORF">RF11_13121</name>
</gene>
<name>A0A0C2J646_THEKT</name>
<keyword evidence="2" id="KW-1185">Reference proteome</keyword>
<protein>
    <submittedName>
        <fullName evidence="1">Uncharacterized protein</fullName>
    </submittedName>
</protein>
<dbReference type="Proteomes" id="UP000031668">
    <property type="component" value="Unassembled WGS sequence"/>
</dbReference>
<proteinExistence type="predicted"/>
<sequence>MSNLDQLCLSLLLEEHVEFVGSPTSGLCLALISILKARFRNVKTIRVYFPEGTASACNGVGSFTMDESTFPMSSFSILGISYSRPLIPAKISCKTSGFLGDLLYMLYSPITFVRVKQIPFKQTSQMTHCEVTETVRTEICNAMDLKLLESEPQKDSDNTKFKFDMINVHGDTDYKLLKRKLYEENQNKWVQKNVN</sequence>
<evidence type="ECO:0000313" key="1">
    <source>
        <dbReference type="EMBL" id="KII73254.1"/>
    </source>
</evidence>
<dbReference type="AlphaFoldDB" id="A0A0C2J646"/>
<organism evidence="1 2">
    <name type="scientific">Thelohanellus kitauei</name>
    <name type="common">Myxosporean</name>
    <dbReference type="NCBI Taxonomy" id="669202"/>
    <lineage>
        <taxon>Eukaryota</taxon>
        <taxon>Metazoa</taxon>
        <taxon>Cnidaria</taxon>
        <taxon>Myxozoa</taxon>
        <taxon>Myxosporea</taxon>
        <taxon>Bivalvulida</taxon>
        <taxon>Platysporina</taxon>
        <taxon>Myxobolidae</taxon>
        <taxon>Thelohanellus</taxon>
    </lineage>
</organism>
<reference evidence="1 2" key="1">
    <citation type="journal article" date="2014" name="Genome Biol. Evol.">
        <title>The genome of the myxosporean Thelohanellus kitauei shows adaptations to nutrient acquisition within its fish host.</title>
        <authorList>
            <person name="Yang Y."/>
            <person name="Xiong J."/>
            <person name="Zhou Z."/>
            <person name="Huo F."/>
            <person name="Miao W."/>
            <person name="Ran C."/>
            <person name="Liu Y."/>
            <person name="Zhang J."/>
            <person name="Feng J."/>
            <person name="Wang M."/>
            <person name="Wang M."/>
            <person name="Wang L."/>
            <person name="Yao B."/>
        </authorList>
    </citation>
    <scope>NUCLEOTIDE SEQUENCE [LARGE SCALE GENOMIC DNA]</scope>
    <source>
        <strain evidence="1">Wuqing</strain>
    </source>
</reference>
<evidence type="ECO:0000313" key="2">
    <source>
        <dbReference type="Proteomes" id="UP000031668"/>
    </source>
</evidence>
<accession>A0A0C2J646</accession>
<dbReference type="EMBL" id="JWZT01000920">
    <property type="protein sequence ID" value="KII73254.1"/>
    <property type="molecule type" value="Genomic_DNA"/>
</dbReference>
<comment type="caution">
    <text evidence="1">The sequence shown here is derived from an EMBL/GenBank/DDBJ whole genome shotgun (WGS) entry which is preliminary data.</text>
</comment>